<keyword evidence="3" id="KW-1185">Reference proteome</keyword>
<keyword evidence="1" id="KW-0732">Signal</keyword>
<protein>
    <recommendedName>
        <fullName evidence="4">Carboxypeptidase regulatory-like domain-containing protein</fullName>
    </recommendedName>
</protein>
<dbReference type="Proteomes" id="UP000315750">
    <property type="component" value="Chromosome"/>
</dbReference>
<dbReference type="EMBL" id="CP036278">
    <property type="protein sequence ID" value="QDU54492.1"/>
    <property type="molecule type" value="Genomic_DNA"/>
</dbReference>
<feature type="signal peptide" evidence="1">
    <location>
        <begin position="1"/>
        <end position="18"/>
    </location>
</feature>
<reference evidence="2 3" key="1">
    <citation type="submission" date="2019-02" db="EMBL/GenBank/DDBJ databases">
        <title>Deep-cultivation of Planctomycetes and their phenomic and genomic characterization uncovers novel biology.</title>
        <authorList>
            <person name="Wiegand S."/>
            <person name="Jogler M."/>
            <person name="Boedeker C."/>
            <person name="Pinto D."/>
            <person name="Vollmers J."/>
            <person name="Rivas-Marin E."/>
            <person name="Kohn T."/>
            <person name="Peeters S.H."/>
            <person name="Heuer A."/>
            <person name="Rast P."/>
            <person name="Oberbeckmann S."/>
            <person name="Bunk B."/>
            <person name="Jeske O."/>
            <person name="Meyerdierks A."/>
            <person name="Storesund J.E."/>
            <person name="Kallscheuer N."/>
            <person name="Luecker S."/>
            <person name="Lage O.M."/>
            <person name="Pohl T."/>
            <person name="Merkel B.J."/>
            <person name="Hornburger P."/>
            <person name="Mueller R.-W."/>
            <person name="Bruemmer F."/>
            <person name="Labrenz M."/>
            <person name="Spormann A.M."/>
            <person name="Op den Camp H."/>
            <person name="Overmann J."/>
            <person name="Amann R."/>
            <person name="Jetten M.S.M."/>
            <person name="Mascher T."/>
            <person name="Medema M.H."/>
            <person name="Devos D.P."/>
            <person name="Kaster A.-K."/>
            <person name="Ovreas L."/>
            <person name="Rohde M."/>
            <person name="Galperin M.Y."/>
            <person name="Jogler C."/>
        </authorList>
    </citation>
    <scope>NUCLEOTIDE SEQUENCE [LARGE SCALE GENOMIC DNA]</scope>
    <source>
        <strain evidence="2 3">Pan181</strain>
    </source>
</reference>
<dbReference type="PROSITE" id="PS51257">
    <property type="entry name" value="PROKAR_LIPOPROTEIN"/>
    <property type="match status" value="1"/>
</dbReference>
<accession>A0A518AIE1</accession>
<sequence precursor="true">MVSSKFRCLLPFAFLVLAVGCDSTPDGQLKVYPTSGKVLVNDQPAEGVKIVLYGNSADLQGTGTPAPYGVTNPQGEFVLTSYEYEDGSPAGEFKVTAIWPAPIPEGEDEEMYQPEDKLQEKYVSSETTPLTITVPKGGGELETIHLEN</sequence>
<dbReference type="KEGG" id="amuc:Pan181_06740"/>
<dbReference type="RefSeq" id="WP_197528869.1">
    <property type="nucleotide sequence ID" value="NZ_CP036278.1"/>
</dbReference>
<evidence type="ECO:0000313" key="2">
    <source>
        <dbReference type="EMBL" id="QDU54492.1"/>
    </source>
</evidence>
<name>A0A518AIE1_9BACT</name>
<feature type="chain" id="PRO_5022209453" description="Carboxypeptidase regulatory-like domain-containing protein" evidence="1">
    <location>
        <begin position="19"/>
        <end position="148"/>
    </location>
</feature>
<evidence type="ECO:0000313" key="3">
    <source>
        <dbReference type="Proteomes" id="UP000315750"/>
    </source>
</evidence>
<gene>
    <name evidence="2" type="ORF">Pan181_06740</name>
</gene>
<dbReference type="AlphaFoldDB" id="A0A518AIE1"/>
<proteinExistence type="predicted"/>
<evidence type="ECO:0000256" key="1">
    <source>
        <dbReference type="SAM" id="SignalP"/>
    </source>
</evidence>
<organism evidence="2 3">
    <name type="scientific">Aeoliella mucimassa</name>
    <dbReference type="NCBI Taxonomy" id="2527972"/>
    <lineage>
        <taxon>Bacteria</taxon>
        <taxon>Pseudomonadati</taxon>
        <taxon>Planctomycetota</taxon>
        <taxon>Planctomycetia</taxon>
        <taxon>Pirellulales</taxon>
        <taxon>Lacipirellulaceae</taxon>
        <taxon>Aeoliella</taxon>
    </lineage>
</organism>
<evidence type="ECO:0008006" key="4">
    <source>
        <dbReference type="Google" id="ProtNLM"/>
    </source>
</evidence>